<proteinExistence type="predicted"/>
<evidence type="ECO:0008006" key="4">
    <source>
        <dbReference type="Google" id="ProtNLM"/>
    </source>
</evidence>
<protein>
    <recommendedName>
        <fullName evidence="4">GyrI-like small molecule binding domain-containing protein</fullName>
    </recommendedName>
</protein>
<name>A0A2T2YEN0_9BACT</name>
<dbReference type="Proteomes" id="UP000240357">
    <property type="component" value="Unassembled WGS sequence"/>
</dbReference>
<sequence>MGLLLIIPNIFTRLIHLFTSVNRRFSFIIVFILLAGFAIYAYLGGFNKVQVIRTTSRPVFIAGRYFEGSMKDKTLGTYFQETAKLLEEKKITGYLGNIYYNNPEEAHDSIRALIGVVVPDSLAPLPAGFELRKWPGSKPVVQATVNAHFFLAPNKLYSKLFDYAKQNKLNLKKQYLEEFPDARYGRVQAQLAD</sequence>
<dbReference type="EMBL" id="PYFT01000001">
    <property type="protein sequence ID" value="PSR53975.1"/>
    <property type="molecule type" value="Genomic_DNA"/>
</dbReference>
<dbReference type="AlphaFoldDB" id="A0A2T2YEN0"/>
<evidence type="ECO:0000256" key="1">
    <source>
        <dbReference type="SAM" id="Phobius"/>
    </source>
</evidence>
<feature type="transmembrane region" description="Helical" evidence="1">
    <location>
        <begin position="25"/>
        <end position="43"/>
    </location>
</feature>
<keyword evidence="1" id="KW-1133">Transmembrane helix</keyword>
<accession>A0A2T2YEN0</accession>
<keyword evidence="1" id="KW-0812">Transmembrane</keyword>
<reference evidence="2 3" key="1">
    <citation type="submission" date="2018-03" db="EMBL/GenBank/DDBJ databases">
        <title>Adhaeribacter sp. HMF7605 Genome sequencing and assembly.</title>
        <authorList>
            <person name="Kang H."/>
            <person name="Kang J."/>
            <person name="Cha I."/>
            <person name="Kim H."/>
            <person name="Joh K."/>
        </authorList>
    </citation>
    <scope>NUCLEOTIDE SEQUENCE [LARGE SCALE GENOMIC DNA]</scope>
    <source>
        <strain evidence="2 3">HMF7605</strain>
    </source>
</reference>
<gene>
    <name evidence="2" type="ORF">AHMF7605_10815</name>
</gene>
<comment type="caution">
    <text evidence="2">The sequence shown here is derived from an EMBL/GenBank/DDBJ whole genome shotgun (WGS) entry which is preliminary data.</text>
</comment>
<keyword evidence="1" id="KW-0472">Membrane</keyword>
<dbReference type="Gene3D" id="3.20.80.10">
    <property type="entry name" value="Regulatory factor, effector binding domain"/>
    <property type="match status" value="1"/>
</dbReference>
<evidence type="ECO:0000313" key="2">
    <source>
        <dbReference type="EMBL" id="PSR53975.1"/>
    </source>
</evidence>
<keyword evidence="3" id="KW-1185">Reference proteome</keyword>
<evidence type="ECO:0000313" key="3">
    <source>
        <dbReference type="Proteomes" id="UP000240357"/>
    </source>
</evidence>
<dbReference type="InterPro" id="IPR011256">
    <property type="entry name" value="Reg_factor_effector_dom_sf"/>
</dbReference>
<organism evidence="2 3">
    <name type="scientific">Adhaeribacter arboris</name>
    <dbReference type="NCBI Taxonomy" id="2072846"/>
    <lineage>
        <taxon>Bacteria</taxon>
        <taxon>Pseudomonadati</taxon>
        <taxon>Bacteroidota</taxon>
        <taxon>Cytophagia</taxon>
        <taxon>Cytophagales</taxon>
        <taxon>Hymenobacteraceae</taxon>
        <taxon>Adhaeribacter</taxon>
    </lineage>
</organism>